<keyword evidence="9" id="KW-1185">Reference proteome</keyword>
<feature type="binding site" evidence="4">
    <location>
        <position position="265"/>
    </location>
    <ligand>
        <name>Zn(2+)</name>
        <dbReference type="ChEBI" id="CHEBI:29105"/>
        <label>2</label>
    </ligand>
</feature>
<keyword evidence="3" id="KW-0326">Glycosidase</keyword>
<dbReference type="InterPro" id="IPR041805">
    <property type="entry name" value="ASMase/PPN1_MPP"/>
</dbReference>
<dbReference type="CDD" id="cd00842">
    <property type="entry name" value="MPP_ASMase"/>
    <property type="match status" value="1"/>
</dbReference>
<evidence type="ECO:0000256" key="4">
    <source>
        <dbReference type="PIRSR" id="PIRSR000948-1"/>
    </source>
</evidence>
<feature type="binding site" evidence="4">
    <location>
        <position position="228"/>
    </location>
    <ligand>
        <name>Zn(2+)</name>
        <dbReference type="ChEBI" id="CHEBI:29105"/>
        <label>1</label>
    </ligand>
</feature>
<evidence type="ECO:0000313" key="9">
    <source>
        <dbReference type="Proteomes" id="UP000235672"/>
    </source>
</evidence>
<dbReference type="GO" id="GO:0016020">
    <property type="term" value="C:membrane"/>
    <property type="evidence" value="ECO:0007669"/>
    <property type="project" value="GOC"/>
</dbReference>
<feature type="domain" description="Calcineurin-like phosphoesterase" evidence="7">
    <location>
        <begin position="148"/>
        <end position="409"/>
    </location>
</feature>
<keyword evidence="4" id="KW-0862">Zinc</keyword>
<dbReference type="PIRSF" id="PIRSF000948">
    <property type="entry name" value="Sphingomy_PDE"/>
    <property type="match status" value="1"/>
</dbReference>
<evidence type="ECO:0000256" key="3">
    <source>
        <dbReference type="PIRNR" id="PIRNR000948"/>
    </source>
</evidence>
<feature type="signal peptide" evidence="6">
    <location>
        <begin position="1"/>
        <end position="19"/>
    </location>
</feature>
<feature type="chain" id="PRO_5014354809" description="Sphingomyelin phosphodiesterase" evidence="6">
    <location>
        <begin position="20"/>
        <end position="622"/>
    </location>
</feature>
<feature type="binding site" evidence="4">
    <location>
        <position position="154"/>
    </location>
    <ligand>
        <name>Zn(2+)</name>
        <dbReference type="ChEBI" id="CHEBI:29105"/>
        <label>1</label>
    </ligand>
</feature>
<sequence>MKLSSALLWCLSALTLTSAAVIDNRSLASTILGEIESAASCAGCEALLDILKLLADLGNTIFVDTLTEICILSKADDADVCTGAVGLEGPIIAQDLRAMSIPSHTSQLFCITFFGLCPYPAVTPYNVTFPSPKPATSRPAVSGQAPIQVVHFSDIHVDPFYETGASYNCTKPICCRPYDTADAPGNNQYPAGPYGNTHCDAPVSLENSMYAAIKQIAPNAAFTLFTGDIVDHAVWLTNSTQNIKDINDAYTRMSGLPPVYGVVGNHESSPTNAFPPTALKNNAEQWVYDTLSADWSQWIGAASAKVADEFGAYSVVNGNLRVISINTNLYYGGNYWLYEKTMEADPSGQFAWLVSELQAAENAGQRAYIIGHMPMGMGDAFRDASNYYQQIINRYSATIAAEFFGHTHTDQFEIAYSDYTAQTYSNALETVYICPSMTPTSGHPAFRVYSIDPVTYGVLDVVTYIANLSNPNYQTTGPVWTEYYSAKAEYGPLVTPPLTDPAAELTPAFWHNLTTVFETNNAAFQDYMNRQSRDYFPTTCTGSCQTQEICAIRGGEAQYNCAVITPGINFRKRDEIIERSAGVVEVGECEGSILRPILAKLAARDGLLEDAVLKARAMYRKE</sequence>
<feature type="binding site" evidence="4">
    <location>
        <position position="156"/>
    </location>
    <ligand>
        <name>Zn(2+)</name>
        <dbReference type="ChEBI" id="CHEBI:29105"/>
        <label>1</label>
    </ligand>
</feature>
<feature type="binding site" evidence="4">
    <location>
        <position position="406"/>
    </location>
    <ligand>
        <name>Zn(2+)</name>
        <dbReference type="ChEBI" id="CHEBI:29105"/>
        <label>2</label>
    </ligand>
</feature>
<keyword evidence="2" id="KW-0325">Glycoprotein</keyword>
<feature type="disulfide bond" evidence="5">
    <location>
        <begin position="70"/>
        <end position="81"/>
    </location>
</feature>
<dbReference type="GO" id="GO:0006685">
    <property type="term" value="P:sphingomyelin catabolic process"/>
    <property type="evidence" value="ECO:0007669"/>
    <property type="project" value="UniProtKB-UniRule"/>
</dbReference>
<feature type="disulfide bond" evidence="5">
    <location>
        <begin position="540"/>
        <end position="544"/>
    </location>
</feature>
<keyword evidence="1 3" id="KW-0378">Hydrolase</keyword>
<gene>
    <name evidence="8" type="ORF">NA56DRAFT_655179</name>
</gene>
<evidence type="ECO:0000259" key="7">
    <source>
        <dbReference type="Pfam" id="PF00149"/>
    </source>
</evidence>
<dbReference type="Gene3D" id="3.60.21.10">
    <property type="match status" value="1"/>
</dbReference>
<feature type="disulfide bond" evidence="5">
    <location>
        <begin position="41"/>
        <end position="117"/>
    </location>
</feature>
<dbReference type="PANTHER" id="PTHR10340:SF34">
    <property type="entry name" value="SPHINGOMYELIN PHOSPHODIESTERASE"/>
    <property type="match status" value="1"/>
</dbReference>
<feature type="disulfide bond" evidence="5">
    <location>
        <begin position="175"/>
        <end position="199"/>
    </location>
</feature>
<dbReference type="GO" id="GO:0016798">
    <property type="term" value="F:hydrolase activity, acting on glycosyl bonds"/>
    <property type="evidence" value="ECO:0007669"/>
    <property type="project" value="UniProtKB-KW"/>
</dbReference>
<feature type="binding site" evidence="4">
    <location>
        <position position="372"/>
    </location>
    <ligand>
        <name>Zn(2+)</name>
        <dbReference type="ChEBI" id="CHEBI:29105"/>
        <label>2</label>
    </ligand>
</feature>
<dbReference type="AlphaFoldDB" id="A0A2J6QHK0"/>
<feature type="disulfide bond" evidence="5">
    <location>
        <begin position="169"/>
        <end position="174"/>
    </location>
</feature>
<keyword evidence="4" id="KW-0479">Metal-binding</keyword>
<dbReference type="InterPro" id="IPR011160">
    <property type="entry name" value="Sphingomy_PDE"/>
</dbReference>
<dbReference type="InterPro" id="IPR029052">
    <property type="entry name" value="Metallo-depent_PP-like"/>
</dbReference>
<evidence type="ECO:0000256" key="6">
    <source>
        <dbReference type="SAM" id="SignalP"/>
    </source>
</evidence>
<protein>
    <recommendedName>
        <fullName evidence="3">Sphingomyelin phosphodiesterase</fullName>
    </recommendedName>
</protein>
<dbReference type="GO" id="GO:0004767">
    <property type="term" value="F:sphingomyelin phosphodiesterase activity"/>
    <property type="evidence" value="ECO:0007669"/>
    <property type="project" value="UniProtKB-UniRule"/>
</dbReference>
<keyword evidence="6" id="KW-0732">Signal</keyword>
<comment type="similarity">
    <text evidence="3">Belongs to the acid sphingomyelinase family.</text>
</comment>
<reference evidence="8 9" key="1">
    <citation type="submission" date="2016-05" db="EMBL/GenBank/DDBJ databases">
        <title>A degradative enzymes factory behind the ericoid mycorrhizal symbiosis.</title>
        <authorList>
            <consortium name="DOE Joint Genome Institute"/>
            <person name="Martino E."/>
            <person name="Morin E."/>
            <person name="Grelet G."/>
            <person name="Kuo A."/>
            <person name="Kohler A."/>
            <person name="Daghino S."/>
            <person name="Barry K."/>
            <person name="Choi C."/>
            <person name="Cichocki N."/>
            <person name="Clum A."/>
            <person name="Copeland A."/>
            <person name="Hainaut M."/>
            <person name="Haridas S."/>
            <person name="Labutti K."/>
            <person name="Lindquist E."/>
            <person name="Lipzen A."/>
            <person name="Khouja H.-R."/>
            <person name="Murat C."/>
            <person name="Ohm R."/>
            <person name="Olson A."/>
            <person name="Spatafora J."/>
            <person name="Veneault-Fourrey C."/>
            <person name="Henrissat B."/>
            <person name="Grigoriev I."/>
            <person name="Martin F."/>
            <person name="Perotto S."/>
        </authorList>
    </citation>
    <scope>NUCLEOTIDE SEQUENCE [LARGE SCALE GENOMIC DNA]</scope>
    <source>
        <strain evidence="8 9">UAMH 7357</strain>
    </source>
</reference>
<keyword evidence="5" id="KW-1015">Disulfide bond</keyword>
<dbReference type="STRING" id="1745343.A0A2J6QHK0"/>
<proteinExistence type="inferred from homology"/>
<dbReference type="GO" id="GO:0046872">
    <property type="term" value="F:metal ion binding"/>
    <property type="evidence" value="ECO:0007669"/>
    <property type="project" value="UniProtKB-KW"/>
</dbReference>
<dbReference type="PANTHER" id="PTHR10340">
    <property type="entry name" value="SPHINGOMYELIN PHOSPHODIESTERASE"/>
    <property type="match status" value="1"/>
</dbReference>
<evidence type="ECO:0000313" key="8">
    <source>
        <dbReference type="EMBL" id="PMD25743.1"/>
    </source>
</evidence>
<dbReference type="Pfam" id="PF00149">
    <property type="entry name" value="Metallophos"/>
    <property type="match status" value="1"/>
</dbReference>
<comment type="function">
    <text evidence="3">Converts sphingomyelin to ceramide.</text>
</comment>
<dbReference type="SUPFAM" id="SSF56300">
    <property type="entry name" value="Metallo-dependent phosphatases"/>
    <property type="match status" value="1"/>
</dbReference>
<dbReference type="EMBL" id="KZ613469">
    <property type="protein sequence ID" value="PMD25743.1"/>
    <property type="molecule type" value="Genomic_DNA"/>
</dbReference>
<feature type="binding site" evidence="4">
    <location>
        <position position="228"/>
    </location>
    <ligand>
        <name>Zn(2+)</name>
        <dbReference type="ChEBI" id="CHEBI:29105"/>
        <label>2</label>
    </ligand>
</feature>
<evidence type="ECO:0000256" key="2">
    <source>
        <dbReference type="ARBA" id="ARBA00023180"/>
    </source>
</evidence>
<accession>A0A2J6QHK0</accession>
<dbReference type="InterPro" id="IPR004843">
    <property type="entry name" value="Calcineurin-like_PHP"/>
</dbReference>
<feature type="binding site" evidence="4">
    <location>
        <position position="408"/>
    </location>
    <ligand>
        <name>Zn(2+)</name>
        <dbReference type="ChEBI" id="CHEBI:29105"/>
        <label>1</label>
    </ligand>
</feature>
<evidence type="ECO:0000256" key="1">
    <source>
        <dbReference type="ARBA" id="ARBA00022801"/>
    </source>
</evidence>
<comment type="cofactor">
    <cofactor evidence="4">
        <name>Zn(2+)</name>
        <dbReference type="ChEBI" id="CHEBI:29105"/>
    </cofactor>
    <text evidence="4">Binds 2 Zn(2+) ions per subunit.</text>
</comment>
<dbReference type="OrthoDB" id="282973at2759"/>
<evidence type="ECO:0000256" key="5">
    <source>
        <dbReference type="PIRSR" id="PIRSR000948-2"/>
    </source>
</evidence>
<dbReference type="Proteomes" id="UP000235672">
    <property type="component" value="Unassembled WGS sequence"/>
</dbReference>
<name>A0A2J6QHK0_9HELO</name>
<organism evidence="8 9">
    <name type="scientific">Hyaloscypha hepaticicola</name>
    <dbReference type="NCBI Taxonomy" id="2082293"/>
    <lineage>
        <taxon>Eukaryota</taxon>
        <taxon>Fungi</taxon>
        <taxon>Dikarya</taxon>
        <taxon>Ascomycota</taxon>
        <taxon>Pezizomycotina</taxon>
        <taxon>Leotiomycetes</taxon>
        <taxon>Helotiales</taxon>
        <taxon>Hyaloscyphaceae</taxon>
        <taxon>Hyaloscypha</taxon>
    </lineage>
</organism>